<dbReference type="PANTHER" id="PTHR42919">
    <property type="entry name" value="N-ALPHA-ACETYLTRANSFERASE"/>
    <property type="match status" value="1"/>
</dbReference>
<feature type="domain" description="N-acetyltransferase" evidence="3">
    <location>
        <begin position="182"/>
        <end position="334"/>
    </location>
</feature>
<dbReference type="Proteomes" id="UP000612585">
    <property type="component" value="Unassembled WGS sequence"/>
</dbReference>
<dbReference type="AlphaFoldDB" id="A0A8J3YYB3"/>
<dbReference type="InterPro" id="IPR016181">
    <property type="entry name" value="Acyl_CoA_acyltransferase"/>
</dbReference>
<accession>A0A8J3YYB3</accession>
<evidence type="ECO:0000256" key="2">
    <source>
        <dbReference type="ARBA" id="ARBA00023315"/>
    </source>
</evidence>
<dbReference type="SUPFAM" id="SSF55729">
    <property type="entry name" value="Acyl-CoA N-acyltransferases (Nat)"/>
    <property type="match status" value="2"/>
</dbReference>
<name>A0A8J3YYB3_9ACTN</name>
<dbReference type="InterPro" id="IPR051556">
    <property type="entry name" value="N-term/lysine_N-AcTrnsfr"/>
</dbReference>
<gene>
    <name evidence="4" type="ORF">Vau01_014400</name>
</gene>
<organism evidence="4 5">
    <name type="scientific">Virgisporangium aurantiacum</name>
    <dbReference type="NCBI Taxonomy" id="175570"/>
    <lineage>
        <taxon>Bacteria</taxon>
        <taxon>Bacillati</taxon>
        <taxon>Actinomycetota</taxon>
        <taxon>Actinomycetes</taxon>
        <taxon>Micromonosporales</taxon>
        <taxon>Micromonosporaceae</taxon>
        <taxon>Virgisporangium</taxon>
    </lineage>
</organism>
<reference evidence="4" key="1">
    <citation type="submission" date="2021-01" db="EMBL/GenBank/DDBJ databases">
        <title>Whole genome shotgun sequence of Virgisporangium aurantiacum NBRC 16421.</title>
        <authorList>
            <person name="Komaki H."/>
            <person name="Tamura T."/>
        </authorList>
    </citation>
    <scope>NUCLEOTIDE SEQUENCE</scope>
    <source>
        <strain evidence="4">NBRC 16421</strain>
    </source>
</reference>
<dbReference type="CDD" id="cd04301">
    <property type="entry name" value="NAT_SF"/>
    <property type="match status" value="2"/>
</dbReference>
<comment type="caution">
    <text evidence="4">The sequence shown here is derived from an EMBL/GenBank/DDBJ whole genome shotgun (WGS) entry which is preliminary data.</text>
</comment>
<dbReference type="Pfam" id="PF00583">
    <property type="entry name" value="Acetyltransf_1"/>
    <property type="match status" value="2"/>
</dbReference>
<feature type="domain" description="N-acetyltransferase" evidence="3">
    <location>
        <begin position="17"/>
        <end position="170"/>
    </location>
</feature>
<evidence type="ECO:0000259" key="3">
    <source>
        <dbReference type="PROSITE" id="PS51186"/>
    </source>
</evidence>
<dbReference type="PROSITE" id="PS51186">
    <property type="entry name" value="GNAT"/>
    <property type="match status" value="2"/>
</dbReference>
<dbReference type="PANTHER" id="PTHR42919:SF8">
    <property type="entry name" value="N-ALPHA-ACETYLTRANSFERASE 50"/>
    <property type="match status" value="1"/>
</dbReference>
<dbReference type="Gene3D" id="3.40.630.30">
    <property type="match status" value="1"/>
</dbReference>
<dbReference type="InterPro" id="IPR000182">
    <property type="entry name" value="GNAT_dom"/>
</dbReference>
<evidence type="ECO:0000256" key="1">
    <source>
        <dbReference type="ARBA" id="ARBA00022679"/>
    </source>
</evidence>
<sequence>MTPERGVHTVGRMREALTWRPLNTEDAKASADLLAAIEAVDRIGENYTEEDTFQELVDPYADLERASLAAFDGDVMVAFMKARYKPVAEDVHRILIDGGVHPGYRRGRIGTTLLKAGMAASKDLHERHHPGLRLVLEVQKAEHTAGVAELLGFHGFAPIRYYQHMEHPLGAAIRDTPIPAGLRIEPWSDRNDEEFRMIRNESFRFHWGTAPMTADAWQNRITNHTFRPDVSFLMRDEATGAPAGMLVTMYWEADTVATGIRDAHFMVIGTLAEYRRRGVASALIAHALRAAGDRGYGRASLRVDSANGSGAFGVYEKAGFTSRLRFVRWALEAS</sequence>
<dbReference type="GO" id="GO:0016747">
    <property type="term" value="F:acyltransferase activity, transferring groups other than amino-acyl groups"/>
    <property type="evidence" value="ECO:0007669"/>
    <property type="project" value="InterPro"/>
</dbReference>
<evidence type="ECO:0000313" key="4">
    <source>
        <dbReference type="EMBL" id="GIJ53924.1"/>
    </source>
</evidence>
<proteinExistence type="predicted"/>
<dbReference type="EMBL" id="BOPG01000009">
    <property type="protein sequence ID" value="GIJ53924.1"/>
    <property type="molecule type" value="Genomic_DNA"/>
</dbReference>
<protein>
    <submittedName>
        <fullName evidence="4">N-acetyltransferase</fullName>
    </submittedName>
</protein>
<keyword evidence="5" id="KW-1185">Reference proteome</keyword>
<keyword evidence="1" id="KW-0808">Transferase</keyword>
<keyword evidence="2" id="KW-0012">Acyltransferase</keyword>
<evidence type="ECO:0000313" key="5">
    <source>
        <dbReference type="Proteomes" id="UP000612585"/>
    </source>
</evidence>